<dbReference type="SUPFAM" id="SSF48113">
    <property type="entry name" value="Heme-dependent peroxidases"/>
    <property type="match status" value="1"/>
</dbReference>
<proteinExistence type="predicted"/>
<dbReference type="GO" id="GO:0046872">
    <property type="term" value="F:metal ion binding"/>
    <property type="evidence" value="ECO:0007669"/>
    <property type="project" value="UniProtKB-KW"/>
</dbReference>
<dbReference type="Pfam" id="PF03098">
    <property type="entry name" value="An_peroxidase"/>
    <property type="match status" value="1"/>
</dbReference>
<dbReference type="InterPro" id="IPR019791">
    <property type="entry name" value="Haem_peroxidase_animal"/>
</dbReference>
<evidence type="ECO:0000313" key="4">
    <source>
        <dbReference type="Proteomes" id="UP000192223"/>
    </source>
</evidence>
<evidence type="ECO:0000256" key="2">
    <source>
        <dbReference type="PIRSR" id="PIRSR619791-2"/>
    </source>
</evidence>
<dbReference type="CDD" id="cd09823">
    <property type="entry name" value="peroxinectin_like"/>
    <property type="match status" value="1"/>
</dbReference>
<dbReference type="GO" id="GO:0006979">
    <property type="term" value="P:response to oxidative stress"/>
    <property type="evidence" value="ECO:0007669"/>
    <property type="project" value="InterPro"/>
</dbReference>
<evidence type="ECO:0000313" key="6">
    <source>
        <dbReference type="RefSeq" id="XP_025828884.1"/>
    </source>
</evidence>
<dbReference type="InterPro" id="IPR037120">
    <property type="entry name" value="Haem_peroxidase_sf_animal"/>
</dbReference>
<dbReference type="Proteomes" id="UP000192223">
    <property type="component" value="Unplaced"/>
</dbReference>
<dbReference type="Gene3D" id="1.10.640.10">
    <property type="entry name" value="Haem peroxidase domain superfamily, animal type"/>
    <property type="match status" value="1"/>
</dbReference>
<dbReference type="RefSeq" id="XP_025828884.1">
    <property type="nucleotide sequence ID" value="XM_025973099.1"/>
</dbReference>
<feature type="binding site" description="axial binding residue" evidence="2">
    <location>
        <position position="436"/>
    </location>
    <ligand>
        <name>heme b</name>
        <dbReference type="ChEBI" id="CHEBI:60344"/>
    </ligand>
    <ligandPart>
        <name>Fe</name>
        <dbReference type="ChEBI" id="CHEBI:18248"/>
    </ligandPart>
</feature>
<dbReference type="InterPro" id="IPR010255">
    <property type="entry name" value="Haem_peroxidase_sf"/>
</dbReference>
<keyword evidence="2" id="KW-0408">Iron</keyword>
<dbReference type="GO" id="GO:0004601">
    <property type="term" value="F:peroxidase activity"/>
    <property type="evidence" value="ECO:0007669"/>
    <property type="project" value="UniProtKB-KW"/>
</dbReference>
<dbReference type="FunFam" id="1.10.640.10:FF:000009">
    <property type="entry name" value="Peroxidase, isoform B"/>
    <property type="match status" value="1"/>
</dbReference>
<dbReference type="PANTHER" id="PTHR11475">
    <property type="entry name" value="OXIDASE/PEROXIDASE"/>
    <property type="match status" value="1"/>
</dbReference>
<dbReference type="GeneID" id="108734312"/>
<reference evidence="5 6" key="1">
    <citation type="submission" date="2025-04" db="UniProtKB">
        <authorList>
            <consortium name="RefSeq"/>
        </authorList>
    </citation>
    <scope>IDENTIFICATION</scope>
    <source>
        <tissue evidence="5 6">Entire body</tissue>
    </source>
</reference>
<organism evidence="4 5">
    <name type="scientific">Agrilus planipennis</name>
    <name type="common">Emerald ash borer</name>
    <name type="synonym">Agrilus marcopoli</name>
    <dbReference type="NCBI Taxonomy" id="224129"/>
    <lineage>
        <taxon>Eukaryota</taxon>
        <taxon>Metazoa</taxon>
        <taxon>Ecdysozoa</taxon>
        <taxon>Arthropoda</taxon>
        <taxon>Hexapoda</taxon>
        <taxon>Insecta</taxon>
        <taxon>Pterygota</taxon>
        <taxon>Neoptera</taxon>
        <taxon>Endopterygota</taxon>
        <taxon>Coleoptera</taxon>
        <taxon>Polyphaga</taxon>
        <taxon>Elateriformia</taxon>
        <taxon>Buprestoidea</taxon>
        <taxon>Buprestidae</taxon>
        <taxon>Agrilinae</taxon>
        <taxon>Agrilus</taxon>
    </lineage>
</organism>
<dbReference type="PROSITE" id="PS50292">
    <property type="entry name" value="PEROXIDASE_3"/>
    <property type="match status" value="1"/>
</dbReference>
<sequence>MAASQFLVLLQTINGLHLVLSHHWSFLNANPNLPDPTKYHGGGHSYFPQSYYTDYRYLPPASAGRNSSLFQGFAQTTQPPPGATTLDPRSQNCGLAPAQCFPARYRSYDGSCNNLRNPVWGTPQTRYARLLPPIYGDGISTPTLSRSGRMLPGSRELSLDLHPDVPVRDPRFTLAAMQYGQIITHDMSMIAGSTQAQPHSTRCCSDDGRLLELANIPEHCYPIVLPDNDPVYGRTNTRCMNFVRTITDRDRNCVGGYQPAEQLTAVNHYLDLSITYGNNDQDAQGLREGTGGRLRIERRNGQTWPPQTDNVTGICDADDATEPCYQAGDARVNQNPQLTILQIIFLREHNRLADALATLNPQWDDERIFQEARQINIGQHQQITYYEWLPLFLGLENTIQHKIVYPGAKGFVNDYDESINPSVLNEHATAAFRYFHTLIAGYLDLLTETRNGYGNIRLSDWFNRPLVLEGGNVFDDLTRGMATQPELKADPFMDSEVTQFLFRMRQQFGSDLRAIDIHRNRDHGLASYNDYRSLCGLPKVRNFDGFLDAIPAEHVQKLATFYETPDDVDLTVGAFLETHVPGTLAGPTFLCILVEQFYRTRKGDRYFYENGDINMGFTEAQLNEIRKASISRLFCDNGRDIRSMQPRGFERVSDKNPIVPCDTLPAIDLSLWKDGASSRSFLDIDFPFISKK</sequence>
<evidence type="ECO:0000256" key="1">
    <source>
        <dbReference type="ARBA" id="ARBA00022559"/>
    </source>
</evidence>
<evidence type="ECO:0000313" key="5">
    <source>
        <dbReference type="RefSeq" id="XP_018321308.1"/>
    </source>
</evidence>
<dbReference type="KEGG" id="apln:108734312"/>
<dbReference type="RefSeq" id="XP_018321308.1">
    <property type="nucleotide sequence ID" value="XM_018465806.2"/>
</dbReference>
<evidence type="ECO:0000256" key="3">
    <source>
        <dbReference type="SAM" id="SignalP"/>
    </source>
</evidence>
<feature type="chain" id="PRO_5044566926" evidence="3">
    <location>
        <begin position="22"/>
        <end position="692"/>
    </location>
</feature>
<keyword evidence="3" id="KW-0732">Signal</keyword>
<keyword evidence="1 5" id="KW-0560">Oxidoreductase</keyword>
<dbReference type="GO" id="GO:0020037">
    <property type="term" value="F:heme binding"/>
    <property type="evidence" value="ECO:0007669"/>
    <property type="project" value="InterPro"/>
</dbReference>
<dbReference type="OrthoDB" id="823504at2759"/>
<dbReference type="STRING" id="224129.A0A1W4WMG7"/>
<keyword evidence="2" id="KW-0479">Metal-binding</keyword>
<keyword evidence="1 5" id="KW-0575">Peroxidase</keyword>
<name>A0A1W4WMG7_AGRPL</name>
<dbReference type="PRINTS" id="PR00457">
    <property type="entry name" value="ANPEROXIDASE"/>
</dbReference>
<accession>A0A1W4WMG7</accession>
<feature type="signal peptide" evidence="3">
    <location>
        <begin position="1"/>
        <end position="21"/>
    </location>
</feature>
<gene>
    <name evidence="5 6" type="primary">LOC108734312</name>
</gene>
<dbReference type="AlphaFoldDB" id="A0A1W4WMG7"/>
<keyword evidence="2" id="KW-0349">Heme</keyword>
<protein>
    <submittedName>
        <fullName evidence="5 6">Peroxidase</fullName>
    </submittedName>
</protein>
<keyword evidence="4" id="KW-1185">Reference proteome</keyword>
<dbReference type="PANTHER" id="PTHR11475:SF86">
    <property type="entry name" value="PEROXIDASE"/>
    <property type="match status" value="1"/>
</dbReference>